<dbReference type="Gene3D" id="3.20.20.80">
    <property type="entry name" value="Glycosidases"/>
    <property type="match status" value="1"/>
</dbReference>
<dbReference type="PANTHER" id="PTHR13246:SF1">
    <property type="entry name" value="CYTOSOLIC ENDO-BETA-N-ACETYLGLUCOSAMINIDASE"/>
    <property type="match status" value="1"/>
</dbReference>
<dbReference type="SMART" id="SM01198">
    <property type="entry name" value="FBA"/>
    <property type="match status" value="1"/>
</dbReference>
<dbReference type="AlphaFoldDB" id="A0AAW2YS51"/>
<name>A0AAW2YS51_9EUKA</name>
<dbReference type="SUPFAM" id="SSF49899">
    <property type="entry name" value="Concanavalin A-like lectins/glucanases"/>
    <property type="match status" value="1"/>
</dbReference>
<dbReference type="EMBL" id="JAOPGA020000614">
    <property type="protein sequence ID" value="KAL0479967.1"/>
    <property type="molecule type" value="Genomic_DNA"/>
</dbReference>
<dbReference type="InterPro" id="IPR005201">
    <property type="entry name" value="TIM_ENGase"/>
</dbReference>
<dbReference type="Proteomes" id="UP001431209">
    <property type="component" value="Unassembled WGS sequence"/>
</dbReference>
<proteinExistence type="predicted"/>
<dbReference type="InterPro" id="IPR032979">
    <property type="entry name" value="ENGase"/>
</dbReference>
<dbReference type="InterPro" id="IPR013320">
    <property type="entry name" value="ConA-like_dom_sf"/>
</dbReference>
<dbReference type="Gene3D" id="2.60.120.260">
    <property type="entry name" value="Galactose-binding domain-like"/>
    <property type="match status" value="2"/>
</dbReference>
<organism evidence="2 3">
    <name type="scientific">Acrasis kona</name>
    <dbReference type="NCBI Taxonomy" id="1008807"/>
    <lineage>
        <taxon>Eukaryota</taxon>
        <taxon>Discoba</taxon>
        <taxon>Heterolobosea</taxon>
        <taxon>Tetramitia</taxon>
        <taxon>Eutetramitia</taxon>
        <taxon>Acrasidae</taxon>
        <taxon>Acrasis</taxon>
    </lineage>
</organism>
<accession>A0AAW2YS51</accession>
<dbReference type="PANTHER" id="PTHR13246">
    <property type="entry name" value="ENDO BETA N-ACETYLGLUCOSAMINIDASE"/>
    <property type="match status" value="1"/>
</dbReference>
<dbReference type="Gene3D" id="2.60.120.200">
    <property type="match status" value="1"/>
</dbReference>
<protein>
    <submittedName>
        <fullName evidence="2">Cytosolic endo-beta-N-acetylglucosaminidase</fullName>
    </submittedName>
</protein>
<gene>
    <name evidence="2" type="ORF">AKO1_000658</name>
</gene>
<evidence type="ECO:0000313" key="3">
    <source>
        <dbReference type="Proteomes" id="UP001431209"/>
    </source>
</evidence>
<sequence>MVEPSHLRSSINIPFFQCVDIGIKISHHTLKYVPNNEGSGATFCFWFFLTEQYAGKQRTILCKGSKDDFSHSIILDSDSNHVLVSIKTKTSTITGVSVTEIPLHKWTHVLCVIKSTEILLYLNGILDYKMSAEPHLNKKPIYIGSGPDETNSWKSFIYDFIYCPYPSSIDVNTFYQESLNQLLNAVPVQTLKSNPKMITTSSPIRSLKELMRWRPNVDPINISTTPLRTRSSIKKQKLIHCHDMMGGYINHSDSQSLGGSRLHCYNFRFWQYIDIFVYFSHYRVTIPPPGWIEAAHSNGVKVLGNFITEWEEGELELIKLLDGPDASFDKDASDQPLYTKYADLLVELASYYKFDGWFINIESKLPNARYAIKLKNFVEYLTEKMHHSQSESLVIWYDSIIDTGELKWQNELNKSNKMFFDVCDGMFLNYFWKPDHLERSMHTAGDSRRYDVYAGVDVWGRGTFGGGMFNSIKAIQEAFCNHLSMGLFAPAWTLESVAHHRVDDSDGSDRRVMQSFIDNENLFWHGKHFSELVIAEGQPTLEGWEVKSGGDGWKIEGDEFVSSYEECVLSRLVHVREFDQLLINVWYKGTAPNFLDSFRSIVRLNDKDNSIIQVIDSEELTASEGWKNICNILNLPSSGFSVEWCLLAHDVEKWKGHYGTRIKGASVVGYNFDSKLPCIHDVIKSYDAVYDSCFCTCFNVGMGYCYSVNGVKVSNKPWNNMRLQQPLPNKILPRSHDLYIQLSNDHNSFNGSSCLYIKGVTKSVIPLFDLKMIMSSETMVYLTVKDLNENCNAHLALSLTDHNGVVHNVLVEHFVHQMDDEGWITNVYKLSNYNNHILTQISLTCGGEDSYEFCVGQIKICALEGAPRVEPVEDLRYECTWNSKSLDDGDVNFTDVNLYWKAPKQKHYYRIYRDGCFIAECASNCYLYEDVSDASCVFVVQPVLEATLEVGDKYQLNVFAI</sequence>
<keyword evidence="3" id="KW-1185">Reference proteome</keyword>
<dbReference type="Pfam" id="PF03644">
    <property type="entry name" value="Glyco_hydro_85"/>
    <property type="match status" value="1"/>
</dbReference>
<evidence type="ECO:0000313" key="2">
    <source>
        <dbReference type="EMBL" id="KAL0479967.1"/>
    </source>
</evidence>
<dbReference type="GO" id="GO:0005829">
    <property type="term" value="C:cytosol"/>
    <property type="evidence" value="ECO:0007669"/>
    <property type="project" value="UniProtKB-SubCell"/>
</dbReference>
<feature type="domain" description="FBA" evidence="1">
    <location>
        <begin position="520"/>
        <end position="671"/>
    </location>
</feature>
<dbReference type="GO" id="GO:0033925">
    <property type="term" value="F:mannosyl-glycoprotein endo-beta-N-acetylglucosaminidase activity"/>
    <property type="evidence" value="ECO:0007669"/>
    <property type="project" value="UniProtKB-EC"/>
</dbReference>
<comment type="caution">
    <text evidence="2">The sequence shown here is derived from an EMBL/GenBank/DDBJ whole genome shotgun (WGS) entry which is preliminary data.</text>
</comment>
<dbReference type="Pfam" id="PF13385">
    <property type="entry name" value="Laminin_G_3"/>
    <property type="match status" value="1"/>
</dbReference>
<dbReference type="CDD" id="cd06547">
    <property type="entry name" value="GH85_ENGase"/>
    <property type="match status" value="1"/>
</dbReference>
<reference evidence="2 3" key="1">
    <citation type="submission" date="2024-03" db="EMBL/GenBank/DDBJ databases">
        <title>The Acrasis kona genome and developmental transcriptomes reveal deep origins of eukaryotic multicellular pathways.</title>
        <authorList>
            <person name="Sheikh S."/>
            <person name="Fu C.-J."/>
            <person name="Brown M.W."/>
            <person name="Baldauf S.L."/>
        </authorList>
    </citation>
    <scope>NUCLEOTIDE SEQUENCE [LARGE SCALE GENOMIC DNA]</scope>
    <source>
        <strain evidence="2 3">ATCC MYA-3509</strain>
    </source>
</reference>
<evidence type="ECO:0000259" key="1">
    <source>
        <dbReference type="SMART" id="SM01198"/>
    </source>
</evidence>
<dbReference type="InterPro" id="IPR007397">
    <property type="entry name" value="F-box-assoc_dom"/>
</dbReference>